<dbReference type="Proteomes" id="UP000002899">
    <property type="component" value="Chromosome II"/>
</dbReference>
<gene>
    <name evidence="2" type="ORF">BMR1_02g03470</name>
</gene>
<proteinExistence type="predicted"/>
<evidence type="ECO:0000313" key="3">
    <source>
        <dbReference type="Proteomes" id="UP000002899"/>
    </source>
</evidence>
<evidence type="ECO:0008006" key="4">
    <source>
        <dbReference type="Google" id="ProtNLM"/>
    </source>
</evidence>
<organism evidence="2 3">
    <name type="scientific">Babesia microti (strain RI)</name>
    <dbReference type="NCBI Taxonomy" id="1133968"/>
    <lineage>
        <taxon>Eukaryota</taxon>
        <taxon>Sar</taxon>
        <taxon>Alveolata</taxon>
        <taxon>Apicomplexa</taxon>
        <taxon>Aconoidasida</taxon>
        <taxon>Piroplasmida</taxon>
        <taxon>Babesiidae</taxon>
        <taxon>Babesia</taxon>
    </lineage>
</organism>
<feature type="coiled-coil region" evidence="1">
    <location>
        <begin position="299"/>
        <end position="326"/>
    </location>
</feature>
<evidence type="ECO:0000256" key="1">
    <source>
        <dbReference type="SAM" id="Coils"/>
    </source>
</evidence>
<dbReference type="KEGG" id="bmic:BMR1_02g03470"/>
<evidence type="ECO:0000313" key="2">
    <source>
        <dbReference type="EMBL" id="CCF73846.1"/>
    </source>
</evidence>
<dbReference type="OrthoDB" id="338088at2759"/>
<accession>I7IGH0</accession>
<dbReference type="EMBL" id="FO082872">
    <property type="protein sequence ID" value="CCF73846.1"/>
    <property type="molecule type" value="Genomic_DNA"/>
</dbReference>
<sequence length="647" mass="74453">MGKLKRKITELDDFTIESSSKEQLTDEKLLKSKQKFVDNFIYDFTEEELAAKHTLETIFKKCHSFGYTYKCIKEALDLDPVQIGYFAKAIAVVADLQLIELNKSQNVFDTNFHEPSANDDKKNILIDSPTEYETDGHSNVEFFQQKEQSFYQSLDAVLCNLVQNTHIPIPMDTDGKYNINDVDWYVNQLECGVLSKLLPFGQEFLHNIIKITKSNNIGNLLKFSQESNFLIYTLQRGNGIITHWISKILNKSETSGTSLFDNSEIEWQEANNRNCIDVLIKLFDLAASVHNDIQSYEMARDKLKRLEKIENESIEHKRKLESDRIRKLNSKRNAVTFILERRSEYDKLSANSKMKHPFYILGQDVRKSSVSSLKRFSKKLKSLLHPDTETDPQWKEKCENSFKEASLALDLCMELLKNPTKLSHCTNGPIIDFFDNDLKADTNAHTANINHVNSYHDLYSNSNPFNVTYMIIPDFTVECIDTKIGTLQITIDMTLISQKIFTGNIYFNVLVHRPVHGDEPITIIPNIDKLSFWKKVDILFTNSNFHTTTVEAVQPINFGGMKKYFVGVQIGGKMGSSLIKWKSIYVELEKKGRNAKQMEILLNTFVGAPFVSKGHSQMVNSIRDNKDKMERYLNECIEAAQRWANKI</sequence>
<dbReference type="GeneID" id="24424476"/>
<keyword evidence="1" id="KW-0175">Coiled coil</keyword>
<name>I7IGH0_BABMR</name>
<dbReference type="OMA" id="CTKESFR"/>
<reference evidence="2 3" key="3">
    <citation type="journal article" date="2016" name="Sci. Rep.">
        <title>Genome-wide diversity and gene expression profiling of Babesia microti isolates identify polymorphic genes that mediate host-pathogen interactions.</title>
        <authorList>
            <person name="Silva J.C."/>
            <person name="Cornillot E."/>
            <person name="McCracken C."/>
            <person name="Usmani-Brown S."/>
            <person name="Dwivedi A."/>
            <person name="Ifeonu O.O."/>
            <person name="Crabtree J."/>
            <person name="Gotia H.T."/>
            <person name="Virji A.Z."/>
            <person name="Reynes C."/>
            <person name="Colinge J."/>
            <person name="Kumar V."/>
            <person name="Lawres L."/>
            <person name="Pazzi J.E."/>
            <person name="Pablo J.V."/>
            <person name="Hung C."/>
            <person name="Brancato J."/>
            <person name="Kumari P."/>
            <person name="Orvis J."/>
            <person name="Tretina K."/>
            <person name="Chibucos M."/>
            <person name="Ott S."/>
            <person name="Sadzewicz L."/>
            <person name="Sengamalay N."/>
            <person name="Shetty A.C."/>
            <person name="Su Q."/>
            <person name="Tallon L."/>
            <person name="Fraser C.M."/>
            <person name="Frutos R."/>
            <person name="Molina D.M."/>
            <person name="Krause P.J."/>
            <person name="Ben Mamoun C."/>
        </authorList>
    </citation>
    <scope>NUCLEOTIDE SEQUENCE [LARGE SCALE GENOMIC DNA]</scope>
    <source>
        <strain evidence="2 3">RI</strain>
    </source>
</reference>
<reference evidence="2 3" key="2">
    <citation type="journal article" date="2013" name="PLoS ONE">
        <title>Whole genome mapping and re-organization of the nuclear and mitochondrial genomes of Babesia microti isolates.</title>
        <authorList>
            <person name="Cornillot E."/>
            <person name="Dassouli A."/>
            <person name="Garg A."/>
            <person name="Pachikara N."/>
            <person name="Randazzo S."/>
            <person name="Depoix D."/>
            <person name="Carcy B."/>
            <person name="Delbecq S."/>
            <person name="Frutos R."/>
            <person name="Silva J.C."/>
            <person name="Sutton R."/>
            <person name="Krause P.J."/>
            <person name="Mamoun C.B."/>
        </authorList>
    </citation>
    <scope>NUCLEOTIDE SEQUENCE [LARGE SCALE GENOMIC DNA]</scope>
    <source>
        <strain evidence="2 3">RI</strain>
    </source>
</reference>
<dbReference type="RefSeq" id="XP_012648455.1">
    <property type="nucleotide sequence ID" value="XM_012793001.1"/>
</dbReference>
<dbReference type="VEuPathDB" id="PiroplasmaDB:BMR1_02g03470"/>
<keyword evidence="3" id="KW-1185">Reference proteome</keyword>
<reference evidence="2 3" key="1">
    <citation type="journal article" date="2012" name="Nucleic Acids Res.">
        <title>Sequencing of the smallest Apicomplexan genome from the human pathogen Babesia microti.</title>
        <authorList>
            <person name="Cornillot E."/>
            <person name="Hadj-Kaddour K."/>
            <person name="Dassouli A."/>
            <person name="Noel B."/>
            <person name="Ranwez V."/>
            <person name="Vacherie B."/>
            <person name="Augagneur Y."/>
            <person name="Bres V."/>
            <person name="Duclos A."/>
            <person name="Randazzo S."/>
            <person name="Carcy B."/>
            <person name="Debierre-Grockiego F."/>
            <person name="Delbecq S."/>
            <person name="Moubri-Menage K."/>
            <person name="Shams-Eldin H."/>
            <person name="Usmani-Brown S."/>
            <person name="Bringaud F."/>
            <person name="Wincker P."/>
            <person name="Vivares C.P."/>
            <person name="Schwarz R.T."/>
            <person name="Schetters T.P."/>
            <person name="Krause P.J."/>
            <person name="Gorenflot A."/>
            <person name="Berry V."/>
            <person name="Barbe V."/>
            <person name="Ben Mamoun C."/>
        </authorList>
    </citation>
    <scope>NUCLEOTIDE SEQUENCE [LARGE SCALE GENOMIC DNA]</scope>
    <source>
        <strain evidence="2 3">RI</strain>
    </source>
</reference>
<protein>
    <recommendedName>
        <fullName evidence="4">J domain-containing protein</fullName>
    </recommendedName>
</protein>
<dbReference type="AlphaFoldDB" id="I7IGH0"/>